<keyword evidence="2" id="KW-1185">Reference proteome</keyword>
<organism evidence="1 2">
    <name type="scientific">Artomyces pyxidatus</name>
    <dbReference type="NCBI Taxonomy" id="48021"/>
    <lineage>
        <taxon>Eukaryota</taxon>
        <taxon>Fungi</taxon>
        <taxon>Dikarya</taxon>
        <taxon>Basidiomycota</taxon>
        <taxon>Agaricomycotina</taxon>
        <taxon>Agaricomycetes</taxon>
        <taxon>Russulales</taxon>
        <taxon>Auriscalpiaceae</taxon>
        <taxon>Artomyces</taxon>
    </lineage>
</organism>
<dbReference type="EMBL" id="MU277263">
    <property type="protein sequence ID" value="KAI0056501.1"/>
    <property type="molecule type" value="Genomic_DNA"/>
</dbReference>
<reference evidence="1" key="2">
    <citation type="journal article" date="2022" name="New Phytol.">
        <title>Evolutionary transition to the ectomycorrhizal habit in the genomes of a hyperdiverse lineage of mushroom-forming fungi.</title>
        <authorList>
            <person name="Looney B."/>
            <person name="Miyauchi S."/>
            <person name="Morin E."/>
            <person name="Drula E."/>
            <person name="Courty P.E."/>
            <person name="Kohler A."/>
            <person name="Kuo A."/>
            <person name="LaButti K."/>
            <person name="Pangilinan J."/>
            <person name="Lipzen A."/>
            <person name="Riley R."/>
            <person name="Andreopoulos W."/>
            <person name="He G."/>
            <person name="Johnson J."/>
            <person name="Nolan M."/>
            <person name="Tritt A."/>
            <person name="Barry K.W."/>
            <person name="Grigoriev I.V."/>
            <person name="Nagy L.G."/>
            <person name="Hibbett D."/>
            <person name="Henrissat B."/>
            <person name="Matheny P.B."/>
            <person name="Labbe J."/>
            <person name="Martin F.M."/>
        </authorList>
    </citation>
    <scope>NUCLEOTIDE SEQUENCE</scope>
    <source>
        <strain evidence="1">HHB10654</strain>
    </source>
</reference>
<evidence type="ECO:0000313" key="2">
    <source>
        <dbReference type="Proteomes" id="UP000814140"/>
    </source>
</evidence>
<sequence length="591" mass="67137">MSKDSRLFWINKAQARIPSLLQPAPASLCHTSDATRRALEDEVEAIGIIYSLAKRRRNIANAPIYALPAEVLGHIISFAAAAEPPTRECRRFYKLGWIPLTHVCQRWRQVALSSPNLWANIHLAEMHPFWIFEMLRRSMQTPLDLSVDISNPTDEGHIIRGFLLPPVMARVRTMDVDQGYSRYSRSEEADRLYLLHHICSLIPHATQLRSLRMVQDVQDQEYLPRNIFSSGTPNLRTLTLRDYALDWADICLPNLMNLKVDIEPGPQVEPAGYYPTPIQLSDALRRMPLLERLDLYGLFKDIVDDLDHDISDPIELPRLTMLKLTNISSGWIEFAGSFLIPTRARVAIEFCCSRPTPSLSPIFTKYAGDTRRPRAMRLDPLQNTPYTVDSDSSDYRPSCRLTVAMESDSATLLSAPSLSLTVDNRRSKPVARLMEPSSWGGLCLSELEHLVVGESESDVWTKARWFALFGRARSVASVVTHGKWAALSLIKALTPDMDGDEADVVLFPKLLRLQLAVVPELDDRLPWTPGQFTHDALVRCAQARLRRGVPLKHVCIPRQYEQEKWVNRLRRSVRKVGFHHAVSWDTFVSVI</sequence>
<gene>
    <name evidence="1" type="ORF">BV25DRAFT_1571323</name>
</gene>
<reference evidence="1" key="1">
    <citation type="submission" date="2021-03" db="EMBL/GenBank/DDBJ databases">
        <authorList>
            <consortium name="DOE Joint Genome Institute"/>
            <person name="Ahrendt S."/>
            <person name="Looney B.P."/>
            <person name="Miyauchi S."/>
            <person name="Morin E."/>
            <person name="Drula E."/>
            <person name="Courty P.E."/>
            <person name="Chicoki N."/>
            <person name="Fauchery L."/>
            <person name="Kohler A."/>
            <person name="Kuo A."/>
            <person name="Labutti K."/>
            <person name="Pangilinan J."/>
            <person name="Lipzen A."/>
            <person name="Riley R."/>
            <person name="Andreopoulos W."/>
            <person name="He G."/>
            <person name="Johnson J."/>
            <person name="Barry K.W."/>
            <person name="Grigoriev I.V."/>
            <person name="Nagy L."/>
            <person name="Hibbett D."/>
            <person name="Henrissat B."/>
            <person name="Matheny P.B."/>
            <person name="Labbe J."/>
            <person name="Martin F."/>
        </authorList>
    </citation>
    <scope>NUCLEOTIDE SEQUENCE</scope>
    <source>
        <strain evidence="1">HHB10654</strain>
    </source>
</reference>
<dbReference type="Proteomes" id="UP000814140">
    <property type="component" value="Unassembled WGS sequence"/>
</dbReference>
<name>A0ACB8SKT7_9AGAM</name>
<accession>A0ACB8SKT7</accession>
<proteinExistence type="predicted"/>
<evidence type="ECO:0000313" key="1">
    <source>
        <dbReference type="EMBL" id="KAI0056501.1"/>
    </source>
</evidence>
<protein>
    <submittedName>
        <fullName evidence="1">Uncharacterized protein</fullName>
    </submittedName>
</protein>
<comment type="caution">
    <text evidence="1">The sequence shown here is derived from an EMBL/GenBank/DDBJ whole genome shotgun (WGS) entry which is preliminary data.</text>
</comment>